<comment type="caution">
    <text evidence="2">The sequence shown here is derived from an EMBL/GenBank/DDBJ whole genome shotgun (WGS) entry which is preliminary data.</text>
</comment>
<evidence type="ECO:0000313" key="2">
    <source>
        <dbReference type="EMBL" id="ORY64916.1"/>
    </source>
</evidence>
<evidence type="ECO:0000313" key="3">
    <source>
        <dbReference type="Proteomes" id="UP000193689"/>
    </source>
</evidence>
<dbReference type="AlphaFoldDB" id="A0A1Y2E0N9"/>
<name>A0A1Y2E0N9_9PEZI</name>
<sequence length="65" mass="6902">MTTHCTPALPTRTAPTKSNGAPEVPDTASHLIITPVTGSTSAVTKYIGGWWMSVPLRLERGAIRV</sequence>
<accession>A0A1Y2E0N9</accession>
<dbReference type="InParanoid" id="A0A1Y2E0N9"/>
<feature type="non-terminal residue" evidence="2">
    <location>
        <position position="65"/>
    </location>
</feature>
<protein>
    <submittedName>
        <fullName evidence="2">Uncharacterized protein</fullName>
    </submittedName>
</protein>
<keyword evidence="3" id="KW-1185">Reference proteome</keyword>
<feature type="region of interest" description="Disordered" evidence="1">
    <location>
        <begin position="1"/>
        <end position="26"/>
    </location>
</feature>
<dbReference type="RefSeq" id="XP_040716068.1">
    <property type="nucleotide sequence ID" value="XM_040860094.1"/>
</dbReference>
<evidence type="ECO:0000256" key="1">
    <source>
        <dbReference type="SAM" id="MobiDB-lite"/>
    </source>
</evidence>
<organism evidence="2 3">
    <name type="scientific">Pseudomassariella vexata</name>
    <dbReference type="NCBI Taxonomy" id="1141098"/>
    <lineage>
        <taxon>Eukaryota</taxon>
        <taxon>Fungi</taxon>
        <taxon>Dikarya</taxon>
        <taxon>Ascomycota</taxon>
        <taxon>Pezizomycotina</taxon>
        <taxon>Sordariomycetes</taxon>
        <taxon>Xylariomycetidae</taxon>
        <taxon>Amphisphaeriales</taxon>
        <taxon>Pseudomassariaceae</taxon>
        <taxon>Pseudomassariella</taxon>
    </lineage>
</organism>
<dbReference type="GeneID" id="63776306"/>
<gene>
    <name evidence="2" type="ORF">BCR38DRAFT_431326</name>
</gene>
<dbReference type="Proteomes" id="UP000193689">
    <property type="component" value="Unassembled WGS sequence"/>
</dbReference>
<reference evidence="2 3" key="1">
    <citation type="submission" date="2016-07" db="EMBL/GenBank/DDBJ databases">
        <title>Pervasive Adenine N6-methylation of Active Genes in Fungi.</title>
        <authorList>
            <consortium name="DOE Joint Genome Institute"/>
            <person name="Mondo S.J."/>
            <person name="Dannebaum R.O."/>
            <person name="Kuo R.C."/>
            <person name="Labutti K."/>
            <person name="Haridas S."/>
            <person name="Kuo A."/>
            <person name="Salamov A."/>
            <person name="Ahrendt S.R."/>
            <person name="Lipzen A."/>
            <person name="Sullivan W."/>
            <person name="Andreopoulos W.B."/>
            <person name="Clum A."/>
            <person name="Lindquist E."/>
            <person name="Daum C."/>
            <person name="Ramamoorthy G.K."/>
            <person name="Gryganskyi A."/>
            <person name="Culley D."/>
            <person name="Magnuson J.K."/>
            <person name="James T.Y."/>
            <person name="O'Malley M.A."/>
            <person name="Stajich J.E."/>
            <person name="Spatafora J.W."/>
            <person name="Visel A."/>
            <person name="Grigoriev I.V."/>
        </authorList>
    </citation>
    <scope>NUCLEOTIDE SEQUENCE [LARGE SCALE GENOMIC DNA]</scope>
    <source>
        <strain evidence="2 3">CBS 129021</strain>
    </source>
</reference>
<proteinExistence type="predicted"/>
<dbReference type="EMBL" id="MCFJ01000006">
    <property type="protein sequence ID" value="ORY64916.1"/>
    <property type="molecule type" value="Genomic_DNA"/>
</dbReference>